<feature type="region of interest" description="Disordered" evidence="3">
    <location>
        <begin position="1"/>
        <end position="27"/>
    </location>
</feature>
<reference evidence="5 6" key="1">
    <citation type="journal article" date="2019" name="Sci. Rep.">
        <title>Comparative genomics of chytrid fungi reveal insights into the obligate biotrophic and pathogenic lifestyle of Synchytrium endobioticum.</title>
        <authorList>
            <person name="van de Vossenberg B.T.L.H."/>
            <person name="Warris S."/>
            <person name="Nguyen H.D.T."/>
            <person name="van Gent-Pelzer M.P.E."/>
            <person name="Joly D.L."/>
            <person name="van de Geest H.C."/>
            <person name="Bonants P.J.M."/>
            <person name="Smith D.S."/>
            <person name="Levesque C.A."/>
            <person name="van der Lee T.A.J."/>
        </authorList>
    </citation>
    <scope>NUCLEOTIDE SEQUENCE [LARGE SCALE GENOMIC DNA]</scope>
    <source>
        <strain evidence="5 6">MB42</strain>
    </source>
</reference>
<dbReference type="Pfam" id="PF03097">
    <property type="entry name" value="BRO1"/>
    <property type="match status" value="1"/>
</dbReference>
<dbReference type="SMART" id="SM01041">
    <property type="entry name" value="BRO1"/>
    <property type="match status" value="1"/>
</dbReference>
<dbReference type="GO" id="GO:0071467">
    <property type="term" value="P:cellular response to pH"/>
    <property type="evidence" value="ECO:0007669"/>
    <property type="project" value="InterPro"/>
</dbReference>
<keyword evidence="6" id="KW-1185">Reference proteome</keyword>
<dbReference type="InterPro" id="IPR037505">
    <property type="entry name" value="pH-resp_palC"/>
</dbReference>
<dbReference type="InterPro" id="IPR004328">
    <property type="entry name" value="BRO1_dom"/>
</dbReference>
<sequence>MSLQIPLSVPKQLPDPASVPGPSPLEPSEIKTLEAKRAALRRILKTAPQAYAEHIQTIDIYLPHVLAVLHAVTKNPQLLRPVVWRWRSVLSPAFRNRPRPSRPEAGGTTLWVELAFVLLNRAYALCNQAASLMEPGSVGRDEQEMRLNQAADYLLQSSGVFAYVAHSVLGNWDADAAAAARENPPEGDVGVVRGLALLTLADAQLLAIRKAHAKGMGNATLAKLYVDCAIKYDEALALFRNRMQSRPSTLVGRHRSATGLDPDLPAAAQCGVAYCRAMADRCLAIDAYDKGEIGKAIAIMRSALNRLQTKPTGASASYISRQIEINTPEIKSLVDTYVRVNDSVSFHTVPPMSALGNIYPAPKQLLQPKTYRPPPCATGSDRKAEALNGVTENMGIGVGGSMSTGGLVGPNLVAAAPAQSPHLLQTGVDRLIRRSIIIHDDVKTGLAAALVAHFKVEKAPGEAHVFIARVTTDMDISDRNEPERRYRDWLEADKPDAISEAERDCTKSDQETWAEFLRRFGVGGYCQHDGESKLSDGKKGIVAIGMGDFSSTKSRHVMFIRYLIRKLRPLGYTIVGVNAYYTSYNLIYIDN</sequence>
<evidence type="ECO:0000259" key="4">
    <source>
        <dbReference type="PROSITE" id="PS51180"/>
    </source>
</evidence>
<evidence type="ECO:0000256" key="3">
    <source>
        <dbReference type="SAM" id="MobiDB-lite"/>
    </source>
</evidence>
<dbReference type="PANTHER" id="PTHR40463:SF1">
    <property type="entry name" value="PH-RESPONSE REGULATOR PROTEIN PALC"/>
    <property type="match status" value="1"/>
</dbReference>
<dbReference type="InterPro" id="IPR038499">
    <property type="entry name" value="BRO1_sf"/>
</dbReference>
<dbReference type="VEuPathDB" id="FungiDB:SeMB42_g04260"/>
<evidence type="ECO:0000313" key="5">
    <source>
        <dbReference type="EMBL" id="TPX44636.1"/>
    </source>
</evidence>
<dbReference type="EMBL" id="QEAN01000168">
    <property type="protein sequence ID" value="TPX44636.1"/>
    <property type="molecule type" value="Genomic_DNA"/>
</dbReference>
<dbReference type="Gene3D" id="1.25.40.280">
    <property type="entry name" value="alix/aip1 like domains"/>
    <property type="match status" value="1"/>
</dbReference>
<comment type="caution">
    <text evidence="5">The sequence shown here is derived from an EMBL/GenBank/DDBJ whole genome shotgun (WGS) entry which is preliminary data.</text>
</comment>
<protein>
    <recommendedName>
        <fullName evidence="2">pH-response regulator protein palC</fullName>
    </recommendedName>
</protein>
<dbReference type="PROSITE" id="PS51180">
    <property type="entry name" value="BRO1"/>
    <property type="match status" value="1"/>
</dbReference>
<accession>A0A507CZR4</accession>
<dbReference type="GO" id="GO:0005886">
    <property type="term" value="C:plasma membrane"/>
    <property type="evidence" value="ECO:0007669"/>
    <property type="project" value="TreeGrafter"/>
</dbReference>
<proteinExistence type="inferred from homology"/>
<evidence type="ECO:0000256" key="2">
    <source>
        <dbReference type="ARBA" id="ARBA00022193"/>
    </source>
</evidence>
<name>A0A507CZR4_9FUNG</name>
<organism evidence="5 6">
    <name type="scientific">Synchytrium endobioticum</name>
    <dbReference type="NCBI Taxonomy" id="286115"/>
    <lineage>
        <taxon>Eukaryota</taxon>
        <taxon>Fungi</taxon>
        <taxon>Fungi incertae sedis</taxon>
        <taxon>Chytridiomycota</taxon>
        <taxon>Chytridiomycota incertae sedis</taxon>
        <taxon>Chytridiomycetes</taxon>
        <taxon>Synchytriales</taxon>
        <taxon>Synchytriaceae</taxon>
        <taxon>Synchytrium</taxon>
    </lineage>
</organism>
<evidence type="ECO:0000313" key="6">
    <source>
        <dbReference type="Proteomes" id="UP000317494"/>
    </source>
</evidence>
<gene>
    <name evidence="5" type="ORF">SeMB42_g04260</name>
</gene>
<dbReference type="AlphaFoldDB" id="A0A507CZR4"/>
<evidence type="ECO:0000256" key="1">
    <source>
        <dbReference type="ARBA" id="ARBA00010997"/>
    </source>
</evidence>
<dbReference type="PANTHER" id="PTHR40463">
    <property type="entry name" value="PH-RESPONSE REGULATOR PROTEIN PALC"/>
    <property type="match status" value="1"/>
</dbReference>
<feature type="domain" description="BRO1" evidence="4">
    <location>
        <begin position="1"/>
        <end position="361"/>
    </location>
</feature>
<comment type="similarity">
    <text evidence="1">Belongs to the palC family.</text>
</comment>
<dbReference type="Proteomes" id="UP000317494">
    <property type="component" value="Unassembled WGS sequence"/>
</dbReference>